<protein>
    <submittedName>
        <fullName evidence="5">ArsR family transcriptional regulator</fullName>
    </submittedName>
</protein>
<dbReference type="PANTHER" id="PTHR33154">
    <property type="entry name" value="TRANSCRIPTIONAL REGULATOR, ARSR FAMILY"/>
    <property type="match status" value="1"/>
</dbReference>
<evidence type="ECO:0000259" key="4">
    <source>
        <dbReference type="PROSITE" id="PS50987"/>
    </source>
</evidence>
<dbReference type="Pfam" id="PF01022">
    <property type="entry name" value="HTH_5"/>
    <property type="match status" value="1"/>
</dbReference>
<keyword evidence="3" id="KW-0804">Transcription</keyword>
<dbReference type="EMBL" id="JAGGKT010000019">
    <property type="protein sequence ID" value="MBP1934350.1"/>
    <property type="molecule type" value="Genomic_DNA"/>
</dbReference>
<keyword evidence="2" id="KW-0238">DNA-binding</keyword>
<dbReference type="InterPro" id="IPR051081">
    <property type="entry name" value="HTH_MetalResp_TranReg"/>
</dbReference>
<dbReference type="InterPro" id="IPR036388">
    <property type="entry name" value="WH-like_DNA-bd_sf"/>
</dbReference>
<name>A0ABS4GVQ8_9BACL</name>
<comment type="caution">
    <text evidence="5">The sequence shown here is derived from an EMBL/GenBank/DDBJ whole genome shotgun (WGS) entry which is preliminary data.</text>
</comment>
<evidence type="ECO:0000256" key="1">
    <source>
        <dbReference type="ARBA" id="ARBA00023015"/>
    </source>
</evidence>
<evidence type="ECO:0000256" key="3">
    <source>
        <dbReference type="ARBA" id="ARBA00023163"/>
    </source>
</evidence>
<keyword evidence="1" id="KW-0805">Transcription regulation</keyword>
<dbReference type="SMART" id="SM00418">
    <property type="entry name" value="HTH_ARSR"/>
    <property type="match status" value="1"/>
</dbReference>
<feature type="domain" description="HTH arsR-type" evidence="4">
    <location>
        <begin position="1"/>
        <end position="92"/>
    </location>
</feature>
<dbReference type="PROSITE" id="PS50987">
    <property type="entry name" value="HTH_ARSR_2"/>
    <property type="match status" value="1"/>
</dbReference>
<proteinExistence type="predicted"/>
<dbReference type="RefSeq" id="WP_209812347.1">
    <property type="nucleotide sequence ID" value="NZ_JAGGKT010000019.1"/>
</dbReference>
<dbReference type="SUPFAM" id="SSF46785">
    <property type="entry name" value="Winged helix' DNA-binding domain"/>
    <property type="match status" value="1"/>
</dbReference>
<dbReference type="Proteomes" id="UP001519343">
    <property type="component" value="Unassembled WGS sequence"/>
</dbReference>
<dbReference type="InterPro" id="IPR001845">
    <property type="entry name" value="HTH_ArsR_DNA-bd_dom"/>
</dbReference>
<dbReference type="NCBIfam" id="NF033788">
    <property type="entry name" value="HTH_metalloreg"/>
    <property type="match status" value="1"/>
</dbReference>
<sequence length="107" mass="12098">MEIEKIADALKALGDPTRLQIVALLNSRDCCVCELVPVFGISQPAISKHLFRLKTAGLVKETRRGQWVFYSLIREQLETIGFSLTHLPDLSYKLKELEQQGLLVQCN</sequence>
<dbReference type="InterPro" id="IPR036390">
    <property type="entry name" value="WH_DNA-bd_sf"/>
</dbReference>
<dbReference type="PRINTS" id="PR00778">
    <property type="entry name" value="HTHARSR"/>
</dbReference>
<accession>A0ABS4GVQ8</accession>
<keyword evidence="6" id="KW-1185">Reference proteome</keyword>
<dbReference type="PANTHER" id="PTHR33154:SF18">
    <property type="entry name" value="ARSENICAL RESISTANCE OPERON REPRESSOR"/>
    <property type="match status" value="1"/>
</dbReference>
<evidence type="ECO:0000313" key="5">
    <source>
        <dbReference type="EMBL" id="MBP1934350.1"/>
    </source>
</evidence>
<evidence type="ECO:0000256" key="2">
    <source>
        <dbReference type="ARBA" id="ARBA00023125"/>
    </source>
</evidence>
<dbReference type="InterPro" id="IPR011991">
    <property type="entry name" value="ArsR-like_HTH"/>
</dbReference>
<dbReference type="CDD" id="cd00090">
    <property type="entry name" value="HTH_ARSR"/>
    <property type="match status" value="1"/>
</dbReference>
<organism evidence="5 6">
    <name type="scientific">Ammoniphilus resinae</name>
    <dbReference type="NCBI Taxonomy" id="861532"/>
    <lineage>
        <taxon>Bacteria</taxon>
        <taxon>Bacillati</taxon>
        <taxon>Bacillota</taxon>
        <taxon>Bacilli</taxon>
        <taxon>Bacillales</taxon>
        <taxon>Paenibacillaceae</taxon>
        <taxon>Aneurinibacillus group</taxon>
        <taxon>Ammoniphilus</taxon>
    </lineage>
</organism>
<gene>
    <name evidence="5" type="ORF">J2Z37_004370</name>
</gene>
<evidence type="ECO:0000313" key="6">
    <source>
        <dbReference type="Proteomes" id="UP001519343"/>
    </source>
</evidence>
<dbReference type="Gene3D" id="1.10.10.10">
    <property type="entry name" value="Winged helix-like DNA-binding domain superfamily/Winged helix DNA-binding domain"/>
    <property type="match status" value="1"/>
</dbReference>
<reference evidence="5 6" key="1">
    <citation type="submission" date="2021-03" db="EMBL/GenBank/DDBJ databases">
        <title>Genomic Encyclopedia of Type Strains, Phase IV (KMG-IV): sequencing the most valuable type-strain genomes for metagenomic binning, comparative biology and taxonomic classification.</title>
        <authorList>
            <person name="Goeker M."/>
        </authorList>
    </citation>
    <scope>NUCLEOTIDE SEQUENCE [LARGE SCALE GENOMIC DNA]</scope>
    <source>
        <strain evidence="5 6">DSM 24738</strain>
    </source>
</reference>